<feature type="transmembrane region" description="Helical" evidence="6">
    <location>
        <begin position="205"/>
        <end position="227"/>
    </location>
</feature>
<dbReference type="InterPro" id="IPR002048">
    <property type="entry name" value="EF_hand_dom"/>
</dbReference>
<evidence type="ECO:0000256" key="2">
    <source>
        <dbReference type="ARBA" id="ARBA00022692"/>
    </source>
</evidence>
<keyword evidence="4 6" id="KW-1133">Transmembrane helix</keyword>
<feature type="signal peptide" evidence="7">
    <location>
        <begin position="1"/>
        <end position="20"/>
    </location>
</feature>
<dbReference type="Proteomes" id="UP001146120">
    <property type="component" value="Unassembled WGS sequence"/>
</dbReference>
<dbReference type="AlphaFoldDB" id="A0AAV2YBD2"/>
<dbReference type="Pfam" id="PF10507">
    <property type="entry name" value="TMEM65"/>
    <property type="match status" value="1"/>
</dbReference>
<dbReference type="PANTHER" id="PTHR21706:SF15">
    <property type="entry name" value="TRANSMEMBRANE PROTEIN 65"/>
    <property type="match status" value="1"/>
</dbReference>
<comment type="caution">
    <text evidence="9">The sequence shown here is derived from an EMBL/GenBank/DDBJ whole genome shotgun (WGS) entry which is preliminary data.</text>
</comment>
<dbReference type="InterPro" id="IPR018247">
    <property type="entry name" value="EF_Hand_1_Ca_BS"/>
</dbReference>
<dbReference type="GO" id="GO:0005509">
    <property type="term" value="F:calcium ion binding"/>
    <property type="evidence" value="ECO:0007669"/>
    <property type="project" value="InterPro"/>
</dbReference>
<accession>A0AAV2YBD2</accession>
<dbReference type="PROSITE" id="PS50222">
    <property type="entry name" value="EF_HAND_2"/>
    <property type="match status" value="1"/>
</dbReference>
<dbReference type="InterPro" id="IPR019537">
    <property type="entry name" value="TMEM65"/>
</dbReference>
<reference evidence="9" key="1">
    <citation type="submission" date="2022-11" db="EMBL/GenBank/DDBJ databases">
        <authorList>
            <person name="Morgan W.R."/>
            <person name="Tartar A."/>
        </authorList>
    </citation>
    <scope>NUCLEOTIDE SEQUENCE</scope>
    <source>
        <strain evidence="9">ARSEF 373</strain>
    </source>
</reference>
<keyword evidence="7" id="KW-0732">Signal</keyword>
<organism evidence="9 10">
    <name type="scientific">Lagenidium giganteum</name>
    <dbReference type="NCBI Taxonomy" id="4803"/>
    <lineage>
        <taxon>Eukaryota</taxon>
        <taxon>Sar</taxon>
        <taxon>Stramenopiles</taxon>
        <taxon>Oomycota</taxon>
        <taxon>Peronosporomycetes</taxon>
        <taxon>Pythiales</taxon>
        <taxon>Pythiaceae</taxon>
    </lineage>
</organism>
<protein>
    <recommendedName>
        <fullName evidence="8">EF-hand domain-containing protein</fullName>
    </recommendedName>
</protein>
<dbReference type="EMBL" id="DAKRPA010000436">
    <property type="protein sequence ID" value="DAZ92432.1"/>
    <property type="molecule type" value="Genomic_DNA"/>
</dbReference>
<keyword evidence="2 6" id="KW-0812">Transmembrane</keyword>
<evidence type="ECO:0000256" key="3">
    <source>
        <dbReference type="ARBA" id="ARBA00022837"/>
    </source>
</evidence>
<dbReference type="Gene3D" id="1.10.238.10">
    <property type="entry name" value="EF-hand"/>
    <property type="match status" value="1"/>
</dbReference>
<dbReference type="InterPro" id="IPR010530">
    <property type="entry name" value="B12D"/>
</dbReference>
<evidence type="ECO:0000256" key="6">
    <source>
        <dbReference type="SAM" id="Phobius"/>
    </source>
</evidence>
<evidence type="ECO:0000256" key="4">
    <source>
        <dbReference type="ARBA" id="ARBA00022989"/>
    </source>
</evidence>
<dbReference type="SMART" id="SM00054">
    <property type="entry name" value="EFh"/>
    <property type="match status" value="1"/>
</dbReference>
<feature type="transmembrane region" description="Helical" evidence="6">
    <location>
        <begin position="257"/>
        <end position="280"/>
    </location>
</feature>
<dbReference type="SUPFAM" id="SSF47473">
    <property type="entry name" value="EF-hand"/>
    <property type="match status" value="1"/>
</dbReference>
<dbReference type="GO" id="GO:0005739">
    <property type="term" value="C:mitochondrion"/>
    <property type="evidence" value="ECO:0007669"/>
    <property type="project" value="TreeGrafter"/>
</dbReference>
<keyword evidence="3" id="KW-0106">Calcium</keyword>
<name>A0AAV2YBD2_9STRA</name>
<keyword evidence="10" id="KW-1185">Reference proteome</keyword>
<dbReference type="PROSITE" id="PS00018">
    <property type="entry name" value="EF_HAND_1"/>
    <property type="match status" value="1"/>
</dbReference>
<feature type="domain" description="EF-hand" evidence="8">
    <location>
        <begin position="113"/>
        <end position="148"/>
    </location>
</feature>
<evidence type="ECO:0000313" key="10">
    <source>
        <dbReference type="Proteomes" id="UP001146120"/>
    </source>
</evidence>
<keyword evidence="5 6" id="KW-0472">Membrane</keyword>
<feature type="non-terminal residue" evidence="9">
    <location>
        <position position="1"/>
    </location>
</feature>
<gene>
    <name evidence="9" type="ORF">N0F65_000216</name>
</gene>
<evidence type="ECO:0000256" key="5">
    <source>
        <dbReference type="ARBA" id="ARBA00023136"/>
    </source>
</evidence>
<evidence type="ECO:0000259" key="8">
    <source>
        <dbReference type="PROSITE" id="PS50222"/>
    </source>
</evidence>
<dbReference type="GO" id="GO:0016020">
    <property type="term" value="C:membrane"/>
    <property type="evidence" value="ECO:0007669"/>
    <property type="project" value="UniProtKB-SubCell"/>
</dbReference>
<feature type="chain" id="PRO_5043886993" description="EF-hand domain-containing protein" evidence="7">
    <location>
        <begin position="21"/>
        <end position="425"/>
    </location>
</feature>
<sequence>HARWWLPVAAVAERLGSLLASRHAEGEPDTAAARHHHFDHCIREARMRLFRSAYTNLRNTNPRKGGPRVSAVALAMRRPARRDPVSSVVSRFHALTLNQRHRAVSRVLQNNRLAAEEIDNFFNEADKDKDGLITQQEFRAFLQSRFSLRPLQVDPAATSDLRPTNEQLKLVMIASAIPFIGFGFVDNIIMLAAGDMIEDHFHETYHISMLTAAAMGNVVSDVVGLSLGGMIETVARRVGIPDPKLSKAQADMAITHWCNFFASAGGITLGCILGMFPLLFMNHKDDDEDVLKKKASKLTTTTTITVNNDLDLPQGSPQLAALQVFFQSPSSTMAQRFAQSSMKRWLGDAGTYPILVTCVFATAVCSFHCTRYLVGHPDVAWNKKDRTNNGMHRYESEYGANWQSHRRWFATLYKNQINEAKGLNN</sequence>
<dbReference type="InterPro" id="IPR011992">
    <property type="entry name" value="EF-hand-dom_pair"/>
</dbReference>
<dbReference type="Pfam" id="PF06522">
    <property type="entry name" value="B12D"/>
    <property type="match status" value="1"/>
</dbReference>
<dbReference type="Pfam" id="PF00036">
    <property type="entry name" value="EF-hand_1"/>
    <property type="match status" value="1"/>
</dbReference>
<proteinExistence type="predicted"/>
<dbReference type="PANTHER" id="PTHR21706">
    <property type="entry name" value="TRANSMEMBRANE PROTEIN 65"/>
    <property type="match status" value="1"/>
</dbReference>
<evidence type="ECO:0000256" key="1">
    <source>
        <dbReference type="ARBA" id="ARBA00004141"/>
    </source>
</evidence>
<reference evidence="9" key="2">
    <citation type="journal article" date="2023" name="Microbiol Resour">
        <title>Decontamination and Annotation of the Draft Genome Sequence of the Oomycete Lagenidium giganteum ARSEF 373.</title>
        <authorList>
            <person name="Morgan W.R."/>
            <person name="Tartar A."/>
        </authorList>
    </citation>
    <scope>NUCLEOTIDE SEQUENCE</scope>
    <source>
        <strain evidence="9">ARSEF 373</strain>
    </source>
</reference>
<evidence type="ECO:0000256" key="7">
    <source>
        <dbReference type="SAM" id="SignalP"/>
    </source>
</evidence>
<comment type="subcellular location">
    <subcellularLocation>
        <location evidence="1">Membrane</location>
        <topology evidence="1">Multi-pass membrane protein</topology>
    </subcellularLocation>
</comment>
<feature type="transmembrane region" description="Helical" evidence="6">
    <location>
        <begin position="170"/>
        <end position="193"/>
    </location>
</feature>
<evidence type="ECO:0000313" key="9">
    <source>
        <dbReference type="EMBL" id="DAZ92432.1"/>
    </source>
</evidence>
<feature type="transmembrane region" description="Helical" evidence="6">
    <location>
        <begin position="352"/>
        <end position="374"/>
    </location>
</feature>